<dbReference type="Proteomes" id="UP000011058">
    <property type="component" value="Chromosome"/>
</dbReference>
<reference evidence="12 13" key="1">
    <citation type="journal article" date="2012" name="J. Bacteriol.">
        <title>Genome Sequence of Fibrella aestuarina BUZ 2T, a Filamentous Marine Bacterium.</title>
        <authorList>
            <person name="Filippini M."/>
            <person name="Qi W."/>
            <person name="Blom J."/>
            <person name="Goesmann A."/>
            <person name="Smits T.H."/>
            <person name="Bagheri H.C."/>
        </authorList>
    </citation>
    <scope>NUCLEOTIDE SEQUENCE [LARGE SCALE GENOMIC DNA]</scope>
    <source>
        <strain evidence="13">BUZ 2T</strain>
    </source>
</reference>
<evidence type="ECO:0000259" key="11">
    <source>
        <dbReference type="Pfam" id="PF05193"/>
    </source>
</evidence>
<evidence type="ECO:0000256" key="7">
    <source>
        <dbReference type="ARBA" id="ARBA00023049"/>
    </source>
</evidence>
<evidence type="ECO:0000256" key="6">
    <source>
        <dbReference type="ARBA" id="ARBA00022833"/>
    </source>
</evidence>
<dbReference type="InterPro" id="IPR011765">
    <property type="entry name" value="Pept_M16_N"/>
</dbReference>
<dbReference type="RefSeq" id="WP_015331275.1">
    <property type="nucleotide sequence ID" value="NC_020054.1"/>
</dbReference>
<name>I0K7S3_9BACT</name>
<feature type="signal peptide" evidence="9">
    <location>
        <begin position="1"/>
        <end position="23"/>
    </location>
</feature>
<feature type="domain" description="Peptidase M16 N-terminal" evidence="10">
    <location>
        <begin position="156"/>
        <end position="254"/>
    </location>
</feature>
<feature type="domain" description="Peptidase M16 C-terminal" evidence="11">
    <location>
        <begin position="775"/>
        <end position="875"/>
    </location>
</feature>
<keyword evidence="4" id="KW-0479">Metal-binding</keyword>
<dbReference type="GO" id="GO:0046872">
    <property type="term" value="F:metal ion binding"/>
    <property type="evidence" value="ECO:0007669"/>
    <property type="project" value="UniProtKB-KW"/>
</dbReference>
<dbReference type="STRING" id="1166018.FAES_2167"/>
<dbReference type="PANTHER" id="PTHR43690:SF17">
    <property type="entry name" value="PROTEIN YHJJ"/>
    <property type="match status" value="1"/>
</dbReference>
<dbReference type="GO" id="GO:0006508">
    <property type="term" value="P:proteolysis"/>
    <property type="evidence" value="ECO:0007669"/>
    <property type="project" value="UniProtKB-KW"/>
</dbReference>
<dbReference type="OrthoDB" id="9811314at2"/>
<feature type="domain" description="Peptidase M16 N-terminal" evidence="10">
    <location>
        <begin position="601"/>
        <end position="698"/>
    </location>
</feature>
<accession>I0K7S3</accession>
<evidence type="ECO:0000256" key="4">
    <source>
        <dbReference type="ARBA" id="ARBA00022723"/>
    </source>
</evidence>
<evidence type="ECO:0000256" key="9">
    <source>
        <dbReference type="SAM" id="SignalP"/>
    </source>
</evidence>
<dbReference type="HOGENOM" id="CLU_306466_0_0_10"/>
<keyword evidence="13" id="KW-1185">Reference proteome</keyword>
<dbReference type="eggNOG" id="COG0612">
    <property type="taxonomic scope" value="Bacteria"/>
</dbReference>
<dbReference type="EC" id="3.4.24.56" evidence="12"/>
<comment type="similarity">
    <text evidence="2 8">Belongs to the peptidase M16 family.</text>
</comment>
<keyword evidence="6" id="KW-0862">Zinc</keyword>
<protein>
    <submittedName>
        <fullName evidence="12">Peptidase M16 domain protein</fullName>
        <ecNumber evidence="12">3.4.24.56</ecNumber>
    </submittedName>
</protein>
<keyword evidence="5 12" id="KW-0378">Hydrolase</keyword>
<evidence type="ECO:0000313" key="12">
    <source>
        <dbReference type="EMBL" id="CCH00176.1"/>
    </source>
</evidence>
<dbReference type="AlphaFoldDB" id="I0K7S3"/>
<evidence type="ECO:0000256" key="2">
    <source>
        <dbReference type="ARBA" id="ARBA00007261"/>
    </source>
</evidence>
<dbReference type="EMBL" id="HE796683">
    <property type="protein sequence ID" value="CCH00176.1"/>
    <property type="molecule type" value="Genomic_DNA"/>
</dbReference>
<evidence type="ECO:0000256" key="1">
    <source>
        <dbReference type="ARBA" id="ARBA00001947"/>
    </source>
</evidence>
<evidence type="ECO:0000259" key="10">
    <source>
        <dbReference type="Pfam" id="PF00675"/>
    </source>
</evidence>
<dbReference type="PATRIC" id="fig|1166018.3.peg.3918"/>
<dbReference type="GO" id="GO:0004222">
    <property type="term" value="F:metalloendopeptidase activity"/>
    <property type="evidence" value="ECO:0007669"/>
    <property type="project" value="UniProtKB-EC"/>
</dbReference>
<evidence type="ECO:0000256" key="5">
    <source>
        <dbReference type="ARBA" id="ARBA00022801"/>
    </source>
</evidence>
<dbReference type="InterPro" id="IPR001431">
    <property type="entry name" value="Pept_M16_Zn_BS"/>
</dbReference>
<dbReference type="InterPro" id="IPR050626">
    <property type="entry name" value="Peptidase_M16"/>
</dbReference>
<comment type="cofactor">
    <cofactor evidence="1">
        <name>Zn(2+)</name>
        <dbReference type="ChEBI" id="CHEBI:29105"/>
    </cofactor>
</comment>
<evidence type="ECO:0000256" key="3">
    <source>
        <dbReference type="ARBA" id="ARBA00022670"/>
    </source>
</evidence>
<sequence>MLHFVRLQLAAWLLVAGGLVAHAQSAKSYDWKTGTSPGGYTYKYLANDPMQARFYTLKNGLTVILSENKKEPRIYTFIPTRAGSTTDPRTNTGLAHYLEHMLFKGTDKYGSLDWAKEKPLLDKIDGLYEQYNKTTDSTKRKAIYKQIDQTAGEAAKYAIANEYDKLMASMGAQGSNAFTSYEQTVYLEDIPSNAVDRYLAVQAERFRKPVLRIFHTELEAVYEEKNRSLDNDGRKVNEALMAALFPTHNYGQQTTIGTVEHLKNPSLVEIRNYFNKYYVPNNMAVIMAGDFNADQVIGKVDKAFAYMQRKPVQLYTPAPEKPLTAVQTREVYGPTPELVQIGYRFPGGLAANRAVAVMVDELMSNSAAGLIDLNLNKAQKILGGGSSPQFMKDYGVWMMYGRPKKGQSLDEVKTLLLAEVEKLKSGNFDPKVMGSIVNNYKKNQIESFESNYGRADELLDAFILSGGNSYPSLLSLNDQLARVTKQQVMDFAKEYLRDNYVVVYKRKGEDKSIVKVDKPAITPVEMNREAQSPFLKQVNNIPMSDVQPVWLDYGKDIQRGKAGNAEILYVNNPDNDLFRMGYRIPMGTYHSKLLPLATQYLSFLSTDKYSAEELSKAFYDLASNYNIYSSGDYTTVRLSGLQENFAKSVALLDHVLRNCQADEQALADLKERTLKARADNKLNKGLILQGLLSYAQYGPKNPYNNQLTNDDVQAVTSAQLLDVLHTLFDYPQRVIYYGPQPLAALGTSLTQAHQMPAQFKAVPARNNFKQVAQQSPEVLFADYDMVQSEIFWVRNTADFDPAQLPTIDLFNNYFGGGMASVVFQTLRESKALAYSTYAYYDTPSRKDQQYSVNAYIGSQADKFHEAIAGMSELLNGLPESAKLLETAQVNMKKNLQTERIRQDNIIYNYLDAQERGIDYDVRQKTYEALDKMSYADLKKFSDTQLANKPYTLCVVASEKRVTPTDLAKYGSVKKLSLDEIFGY</sequence>
<keyword evidence="7" id="KW-0482">Metalloprotease</keyword>
<evidence type="ECO:0000256" key="8">
    <source>
        <dbReference type="RuleBase" id="RU004447"/>
    </source>
</evidence>
<keyword evidence="3" id="KW-0645">Protease</keyword>
<feature type="chain" id="PRO_5003631219" evidence="9">
    <location>
        <begin position="24"/>
        <end position="983"/>
    </location>
</feature>
<dbReference type="InterPro" id="IPR007863">
    <property type="entry name" value="Peptidase_M16_C"/>
</dbReference>
<dbReference type="PROSITE" id="PS00143">
    <property type="entry name" value="INSULINASE"/>
    <property type="match status" value="1"/>
</dbReference>
<dbReference type="Pfam" id="PF00675">
    <property type="entry name" value="Peptidase_M16"/>
    <property type="match status" value="3"/>
</dbReference>
<evidence type="ECO:0000313" key="13">
    <source>
        <dbReference type="Proteomes" id="UP000011058"/>
    </source>
</evidence>
<feature type="domain" description="Peptidase M16 N-terminal" evidence="10">
    <location>
        <begin position="64"/>
        <end position="113"/>
    </location>
</feature>
<keyword evidence="9" id="KW-0732">Signal</keyword>
<dbReference type="Gene3D" id="3.30.830.10">
    <property type="entry name" value="Metalloenzyme, LuxS/M16 peptidase-like"/>
    <property type="match status" value="4"/>
</dbReference>
<dbReference type="Pfam" id="PF05193">
    <property type="entry name" value="Peptidase_M16_C"/>
    <property type="match status" value="2"/>
</dbReference>
<dbReference type="KEGG" id="fae:FAES_2167"/>
<dbReference type="InterPro" id="IPR011249">
    <property type="entry name" value="Metalloenz_LuxS/M16"/>
</dbReference>
<organism evidence="12 13">
    <name type="scientific">Fibrella aestuarina BUZ 2</name>
    <dbReference type="NCBI Taxonomy" id="1166018"/>
    <lineage>
        <taxon>Bacteria</taxon>
        <taxon>Pseudomonadati</taxon>
        <taxon>Bacteroidota</taxon>
        <taxon>Cytophagia</taxon>
        <taxon>Cytophagales</taxon>
        <taxon>Spirosomataceae</taxon>
        <taxon>Fibrella</taxon>
    </lineage>
</organism>
<dbReference type="SUPFAM" id="SSF63411">
    <property type="entry name" value="LuxS/MPP-like metallohydrolase"/>
    <property type="match status" value="4"/>
</dbReference>
<feature type="domain" description="Peptidase M16 C-terminal" evidence="11">
    <location>
        <begin position="269"/>
        <end position="432"/>
    </location>
</feature>
<gene>
    <name evidence="12" type="ORF">FAES_2167</name>
</gene>
<dbReference type="PANTHER" id="PTHR43690">
    <property type="entry name" value="NARDILYSIN"/>
    <property type="match status" value="1"/>
</dbReference>
<proteinExistence type="inferred from homology"/>